<feature type="non-terminal residue" evidence="3">
    <location>
        <position position="1"/>
    </location>
</feature>
<protein>
    <recommendedName>
        <fullName evidence="2">DNA helicase Pif1-like 2B domain-containing protein</fullName>
    </recommendedName>
</protein>
<feature type="compositionally biased region" description="Polar residues" evidence="1">
    <location>
        <begin position="130"/>
        <end position="139"/>
    </location>
</feature>
<dbReference type="InterPro" id="IPR049163">
    <property type="entry name" value="Pif1-like_2B_dom"/>
</dbReference>
<evidence type="ECO:0000313" key="4">
    <source>
        <dbReference type="Proteomes" id="UP000499080"/>
    </source>
</evidence>
<name>A0A4Y2M749_ARAVE</name>
<sequence>LFNILELSGVPSDKPRLNVGVPVLLIRNLDIPRLRNGTRLQITHLGPNVMKATVMTDIGRRESVLIPRLQIIPKDLSSQFKRLHARTIPSLMSCLPLHKKKISLDEKNGNHKMLMRAIMKIVASFSMSRSIRTSPNAGQKSKPADRQGVPAPDTFPKSSTLYD</sequence>
<dbReference type="Proteomes" id="UP000499080">
    <property type="component" value="Unassembled WGS sequence"/>
</dbReference>
<dbReference type="OrthoDB" id="6428367at2759"/>
<dbReference type="AlphaFoldDB" id="A0A4Y2M749"/>
<dbReference type="PANTHER" id="PTHR23274">
    <property type="entry name" value="DNA HELICASE-RELATED"/>
    <property type="match status" value="1"/>
</dbReference>
<feature type="domain" description="DNA helicase Pif1-like 2B" evidence="2">
    <location>
        <begin position="2"/>
        <end position="45"/>
    </location>
</feature>
<evidence type="ECO:0000256" key="1">
    <source>
        <dbReference type="SAM" id="MobiDB-lite"/>
    </source>
</evidence>
<accession>A0A4Y2M749</accession>
<evidence type="ECO:0000313" key="3">
    <source>
        <dbReference type="EMBL" id="GBN21467.1"/>
    </source>
</evidence>
<comment type="caution">
    <text evidence="3">The sequence shown here is derived from an EMBL/GenBank/DDBJ whole genome shotgun (WGS) entry which is preliminary data.</text>
</comment>
<dbReference type="GO" id="GO:0006260">
    <property type="term" value="P:DNA replication"/>
    <property type="evidence" value="ECO:0007669"/>
    <property type="project" value="TreeGrafter"/>
</dbReference>
<keyword evidence="4" id="KW-1185">Reference proteome</keyword>
<dbReference type="EMBL" id="BGPR01006738">
    <property type="protein sequence ID" value="GBN21467.1"/>
    <property type="molecule type" value="Genomic_DNA"/>
</dbReference>
<proteinExistence type="predicted"/>
<dbReference type="Pfam" id="PF21530">
    <property type="entry name" value="Pif1_2B_dom"/>
    <property type="match status" value="1"/>
</dbReference>
<organism evidence="3 4">
    <name type="scientific">Araneus ventricosus</name>
    <name type="common">Orbweaver spider</name>
    <name type="synonym">Epeira ventricosa</name>
    <dbReference type="NCBI Taxonomy" id="182803"/>
    <lineage>
        <taxon>Eukaryota</taxon>
        <taxon>Metazoa</taxon>
        <taxon>Ecdysozoa</taxon>
        <taxon>Arthropoda</taxon>
        <taxon>Chelicerata</taxon>
        <taxon>Arachnida</taxon>
        <taxon>Araneae</taxon>
        <taxon>Araneomorphae</taxon>
        <taxon>Entelegynae</taxon>
        <taxon>Araneoidea</taxon>
        <taxon>Araneidae</taxon>
        <taxon>Araneus</taxon>
    </lineage>
</organism>
<feature type="region of interest" description="Disordered" evidence="1">
    <location>
        <begin position="130"/>
        <end position="163"/>
    </location>
</feature>
<reference evidence="3 4" key="1">
    <citation type="journal article" date="2019" name="Sci. Rep.">
        <title>Orb-weaving spider Araneus ventricosus genome elucidates the spidroin gene catalogue.</title>
        <authorList>
            <person name="Kono N."/>
            <person name="Nakamura H."/>
            <person name="Ohtoshi R."/>
            <person name="Moran D.A.P."/>
            <person name="Shinohara A."/>
            <person name="Yoshida Y."/>
            <person name="Fujiwara M."/>
            <person name="Mori M."/>
            <person name="Tomita M."/>
            <person name="Arakawa K."/>
        </authorList>
    </citation>
    <scope>NUCLEOTIDE SEQUENCE [LARGE SCALE GENOMIC DNA]</scope>
</reference>
<dbReference type="GO" id="GO:0005657">
    <property type="term" value="C:replication fork"/>
    <property type="evidence" value="ECO:0007669"/>
    <property type="project" value="TreeGrafter"/>
</dbReference>
<evidence type="ECO:0000259" key="2">
    <source>
        <dbReference type="Pfam" id="PF21530"/>
    </source>
</evidence>
<gene>
    <name evidence="3" type="ORF">AVEN_27846-2_1</name>
</gene>
<dbReference type="PANTHER" id="PTHR23274:SF33">
    <property type="entry name" value="ANIMAL RPA1 DOMAIN PROTEIN"/>
    <property type="match status" value="1"/>
</dbReference>